<dbReference type="RefSeq" id="WP_054359363.1">
    <property type="nucleotide sequence ID" value="NZ_LJYW01000001.1"/>
</dbReference>
<accession>A0A0P6W765</accession>
<evidence type="ECO:0000313" key="2">
    <source>
        <dbReference type="Proteomes" id="UP000048984"/>
    </source>
</evidence>
<gene>
    <name evidence="1" type="ORF">ABB55_14060</name>
</gene>
<dbReference type="Proteomes" id="UP000048984">
    <property type="component" value="Unassembled WGS sequence"/>
</dbReference>
<comment type="caution">
    <text evidence="1">The sequence shown here is derived from an EMBL/GenBank/DDBJ whole genome shotgun (WGS) entry which is preliminary data.</text>
</comment>
<dbReference type="PIRSF" id="PIRSF030771">
    <property type="entry name" value="UCP030771"/>
    <property type="match status" value="1"/>
</dbReference>
<organism evidence="1 2">
    <name type="scientific">Prosthecodimorpha hirschii</name>
    <dbReference type="NCBI Taxonomy" id="665126"/>
    <lineage>
        <taxon>Bacteria</taxon>
        <taxon>Pseudomonadati</taxon>
        <taxon>Pseudomonadota</taxon>
        <taxon>Alphaproteobacteria</taxon>
        <taxon>Hyphomicrobiales</taxon>
        <taxon>Ancalomicrobiaceae</taxon>
        <taxon>Prosthecodimorpha</taxon>
    </lineage>
</organism>
<proteinExistence type="predicted"/>
<dbReference type="STRING" id="665126.ABB55_14060"/>
<reference evidence="1 2" key="2">
    <citation type="submission" date="2015-10" db="EMBL/GenBank/DDBJ databases">
        <title>Draft Genome Sequence of Prosthecomicrobium hirschii ATCC 27832.</title>
        <authorList>
            <person name="Daniel J."/>
            <person name="Givan S.A."/>
            <person name="Brun Y.V."/>
            <person name="Brown P.J."/>
        </authorList>
    </citation>
    <scope>NUCLEOTIDE SEQUENCE [LARGE SCALE GENOMIC DNA]</scope>
    <source>
        <strain evidence="1 2">16</strain>
    </source>
</reference>
<protein>
    <recommendedName>
        <fullName evidence="3">DUF2190 family protein</fullName>
    </recommendedName>
</protein>
<evidence type="ECO:0000313" key="1">
    <source>
        <dbReference type="EMBL" id="KPL53198.1"/>
    </source>
</evidence>
<dbReference type="AlphaFoldDB" id="A0A0P6W765"/>
<keyword evidence="2" id="KW-1185">Reference proteome</keyword>
<dbReference type="Pfam" id="PF09956">
    <property type="entry name" value="Phage_cement_2"/>
    <property type="match status" value="1"/>
</dbReference>
<name>A0A0P6W765_9HYPH</name>
<reference evidence="1 2" key="1">
    <citation type="submission" date="2015-09" db="EMBL/GenBank/DDBJ databases">
        <authorList>
            <person name="Jackson K.R."/>
            <person name="Lunt B.L."/>
            <person name="Fisher J.N.B."/>
            <person name="Gardner A.V."/>
            <person name="Bailey M.E."/>
            <person name="Deus L.M."/>
            <person name="Earl A.S."/>
            <person name="Gibby P.D."/>
            <person name="Hartmann K.A."/>
            <person name="Liu J.E."/>
            <person name="Manci A.M."/>
            <person name="Nielsen D.A."/>
            <person name="Solomon M.B."/>
            <person name="Breakwell D.P."/>
            <person name="Burnett S.H."/>
            <person name="Grose J.H."/>
        </authorList>
    </citation>
    <scope>NUCLEOTIDE SEQUENCE [LARGE SCALE GENOMIC DNA]</scope>
    <source>
        <strain evidence="1 2">16</strain>
    </source>
</reference>
<dbReference type="EMBL" id="LJYW01000001">
    <property type="protein sequence ID" value="KPL53198.1"/>
    <property type="molecule type" value="Genomic_DNA"/>
</dbReference>
<sequence>MKNFVQRGEIITLAAPYDVAAGAGLLVGAIFGVATSPALSGATVEAAACGVFELAKTSAQAWTVGAKVYWDDAAKVCTTVNTSNTLIGVAVAAAANPSATGLVRLNGSF</sequence>
<evidence type="ECO:0008006" key="3">
    <source>
        <dbReference type="Google" id="ProtNLM"/>
    </source>
</evidence>
<dbReference type="InterPro" id="IPR011231">
    <property type="entry name" value="Phage_VT1-Sakai_H0018"/>
</dbReference>